<dbReference type="InterPro" id="IPR000873">
    <property type="entry name" value="AMP-dep_synth/lig_dom"/>
</dbReference>
<evidence type="ECO:0000313" key="9">
    <source>
        <dbReference type="Proteomes" id="UP000198897"/>
    </source>
</evidence>
<sequence>MGEKIPHWLDKQNELNPDHIALETPEGTVMNFNELRRESLEMAESLLEKGIKHGDHVALLAENSSDFPICIHALSYVGATIVLLNIRLTPNELVYQINDAQVNCLITGKQTEVKALEVLDEAEAPVIPVFRMDKVARKAVTDMAHFSKEIDLDQVFTMMYTSGTTGRPKAVMHTYGNHWYSAIASALNLGTGGKDKWLLCLPMFHVSGFSILMKNVIYGMTVHLVNNFDESVINEAIIERGVTHISVVTVMMQRLMNNLQEGGYPTHFRCMLLGGGPVPEPLLHEAASKGIPVFQTYGMTETSSQIATLSPESANQKIGSAGKPLSLAQLWIDNNNADEVGEIIVKGPMVSSGYYNHPSRLETYFRTGDLGYKDSEGFLYVVDRVKDMIISGGENVYPAEIESVLAGYPGVIEAGVTGRRDDKWGEVPVAFLVVDNGKVNQENLIQFCNKRLAKYKVPKEFHKIQQLPRNASNKLMRRELFTVLEKERNYEH</sequence>
<evidence type="ECO:0000256" key="2">
    <source>
        <dbReference type="ARBA" id="ARBA00022598"/>
    </source>
</evidence>
<dbReference type="InterPro" id="IPR025110">
    <property type="entry name" value="AMP-bd_C"/>
</dbReference>
<evidence type="ECO:0000256" key="5">
    <source>
        <dbReference type="HAMAP-Rule" id="MF_00731"/>
    </source>
</evidence>
<dbReference type="PANTHER" id="PTHR43767">
    <property type="entry name" value="LONG-CHAIN-FATTY-ACID--COA LIGASE"/>
    <property type="match status" value="1"/>
</dbReference>
<feature type="domain" description="AMP-dependent synthetase/ligase" evidence="6">
    <location>
        <begin position="10"/>
        <end position="355"/>
    </location>
</feature>
<dbReference type="GO" id="GO:0008756">
    <property type="term" value="F:o-succinylbenzoate-CoA ligase activity"/>
    <property type="evidence" value="ECO:0007669"/>
    <property type="project" value="UniProtKB-UniRule"/>
</dbReference>
<dbReference type="Pfam" id="PF13193">
    <property type="entry name" value="AMP-binding_C"/>
    <property type="match status" value="1"/>
</dbReference>
<comment type="pathway">
    <text evidence="5">Quinol/quinone metabolism; 1,4-dihydroxy-2-naphthoate biosynthesis; 1,4-dihydroxy-2-naphthoate from chorismate: step 5/7.</text>
</comment>
<dbReference type="PROSITE" id="PS00455">
    <property type="entry name" value="AMP_BINDING"/>
    <property type="match status" value="1"/>
</dbReference>
<organism evidence="8 9">
    <name type="scientific">Halobacillus alkaliphilus</name>
    <dbReference type="NCBI Taxonomy" id="396056"/>
    <lineage>
        <taxon>Bacteria</taxon>
        <taxon>Bacillati</taxon>
        <taxon>Bacillota</taxon>
        <taxon>Bacilli</taxon>
        <taxon>Bacillales</taxon>
        <taxon>Bacillaceae</taxon>
        <taxon>Halobacillus</taxon>
    </lineage>
</organism>
<dbReference type="GO" id="GO:0009234">
    <property type="term" value="P:menaquinone biosynthetic process"/>
    <property type="evidence" value="ECO:0007669"/>
    <property type="project" value="UniProtKB-UniRule"/>
</dbReference>
<reference evidence="9" key="1">
    <citation type="submission" date="2016-10" db="EMBL/GenBank/DDBJ databases">
        <authorList>
            <person name="Varghese N."/>
            <person name="Submissions S."/>
        </authorList>
    </citation>
    <scope>NUCLEOTIDE SEQUENCE [LARGE SCALE GENOMIC DNA]</scope>
    <source>
        <strain evidence="9">FP5</strain>
    </source>
</reference>
<dbReference type="SUPFAM" id="SSF56801">
    <property type="entry name" value="Acetyl-CoA synthetase-like"/>
    <property type="match status" value="1"/>
</dbReference>
<dbReference type="Proteomes" id="UP000198897">
    <property type="component" value="Unassembled WGS sequence"/>
</dbReference>
<feature type="domain" description="AMP-binding enzyme C-terminal" evidence="7">
    <location>
        <begin position="400"/>
        <end position="474"/>
    </location>
</feature>
<dbReference type="Pfam" id="PF00501">
    <property type="entry name" value="AMP-binding"/>
    <property type="match status" value="1"/>
</dbReference>
<dbReference type="GO" id="GO:0005524">
    <property type="term" value="F:ATP binding"/>
    <property type="evidence" value="ECO:0007669"/>
    <property type="project" value="UniProtKB-KW"/>
</dbReference>
<dbReference type="InterPro" id="IPR010192">
    <property type="entry name" value="MenE"/>
</dbReference>
<evidence type="ECO:0000259" key="6">
    <source>
        <dbReference type="Pfam" id="PF00501"/>
    </source>
</evidence>
<dbReference type="HAMAP" id="MF_00731">
    <property type="entry name" value="MenE"/>
    <property type="match status" value="1"/>
</dbReference>
<gene>
    <name evidence="5" type="primary">menE</name>
    <name evidence="8" type="ORF">SAMN05216353_11918</name>
</gene>
<dbReference type="UniPathway" id="UPA00079"/>
<comment type="catalytic activity">
    <reaction evidence="5">
        <text>2-succinylbenzoate + ATP + CoA = 2-succinylbenzoyl-CoA + AMP + diphosphate</text>
        <dbReference type="Rhea" id="RHEA:17009"/>
        <dbReference type="ChEBI" id="CHEBI:18325"/>
        <dbReference type="ChEBI" id="CHEBI:30616"/>
        <dbReference type="ChEBI" id="CHEBI:33019"/>
        <dbReference type="ChEBI" id="CHEBI:57287"/>
        <dbReference type="ChEBI" id="CHEBI:57364"/>
        <dbReference type="ChEBI" id="CHEBI:456215"/>
        <dbReference type="EC" id="6.2.1.26"/>
    </reaction>
</comment>
<keyword evidence="9" id="KW-1185">Reference proteome</keyword>
<dbReference type="InterPro" id="IPR042099">
    <property type="entry name" value="ANL_N_sf"/>
</dbReference>
<evidence type="ECO:0000256" key="3">
    <source>
        <dbReference type="ARBA" id="ARBA00022741"/>
    </source>
</evidence>
<dbReference type="InterPro" id="IPR050237">
    <property type="entry name" value="ATP-dep_AMP-bd_enzyme"/>
</dbReference>
<accession>A0A1I2NI79</accession>
<keyword evidence="2 5" id="KW-0436">Ligase</keyword>
<comment type="similarity">
    <text evidence="5">Belongs to the ATP-dependent AMP-binding enzyme family. MenE subfamily.</text>
</comment>
<evidence type="ECO:0000256" key="4">
    <source>
        <dbReference type="ARBA" id="ARBA00022840"/>
    </source>
</evidence>
<proteinExistence type="inferred from homology"/>
<dbReference type="EMBL" id="FOOG01000019">
    <property type="protein sequence ID" value="SFG02509.1"/>
    <property type="molecule type" value="Genomic_DNA"/>
</dbReference>
<name>A0A1I2NI79_9BACI</name>
<keyword evidence="4 5" id="KW-0067">ATP-binding</keyword>
<dbReference type="Gene3D" id="3.30.300.30">
    <property type="match status" value="1"/>
</dbReference>
<dbReference type="OrthoDB" id="9762242at2"/>
<dbReference type="NCBIfam" id="NF002966">
    <property type="entry name" value="PRK03640.1"/>
    <property type="match status" value="1"/>
</dbReference>
<dbReference type="UniPathway" id="UPA01057">
    <property type="reaction ID" value="UER00166"/>
</dbReference>
<protein>
    <recommendedName>
        <fullName evidence="5">2-succinylbenzoate--CoA ligase</fullName>
        <ecNumber evidence="5">6.2.1.26</ecNumber>
    </recommendedName>
    <alternativeName>
        <fullName evidence="5">o-succinylbenzoyl-CoA synthetase</fullName>
        <shortName evidence="5">OSB-CoA synthetase</shortName>
    </alternativeName>
</protein>
<comment type="function">
    <text evidence="5">Converts 2-succinylbenzoate (OSB) to 2-succinylbenzoyl-CoA (OSB-CoA).</text>
</comment>
<dbReference type="RefSeq" id="WP_089752155.1">
    <property type="nucleotide sequence ID" value="NZ_FOOG01000019.1"/>
</dbReference>
<evidence type="ECO:0000259" key="7">
    <source>
        <dbReference type="Pfam" id="PF13193"/>
    </source>
</evidence>
<evidence type="ECO:0000256" key="1">
    <source>
        <dbReference type="ARBA" id="ARBA00022428"/>
    </source>
</evidence>
<dbReference type="InterPro" id="IPR045851">
    <property type="entry name" value="AMP-bd_C_sf"/>
</dbReference>
<keyword evidence="3 5" id="KW-0547">Nucleotide-binding</keyword>
<keyword evidence="1 5" id="KW-0474">Menaquinone biosynthesis</keyword>
<dbReference type="NCBIfam" id="TIGR01923">
    <property type="entry name" value="menE"/>
    <property type="match status" value="1"/>
</dbReference>
<dbReference type="PANTHER" id="PTHR43767:SF1">
    <property type="entry name" value="NONRIBOSOMAL PEPTIDE SYNTHASE PES1 (EUROFUNG)-RELATED"/>
    <property type="match status" value="1"/>
</dbReference>
<dbReference type="Gene3D" id="3.40.50.12780">
    <property type="entry name" value="N-terminal domain of ligase-like"/>
    <property type="match status" value="1"/>
</dbReference>
<comment type="pathway">
    <text evidence="5">Quinol/quinone metabolism; menaquinone biosynthesis.</text>
</comment>
<dbReference type="InterPro" id="IPR020845">
    <property type="entry name" value="AMP-binding_CS"/>
</dbReference>
<evidence type="ECO:0000313" key="8">
    <source>
        <dbReference type="EMBL" id="SFG02509.1"/>
    </source>
</evidence>
<dbReference type="EC" id="6.2.1.26" evidence="5"/>
<dbReference type="AlphaFoldDB" id="A0A1I2NI79"/>